<feature type="signal peptide" evidence="1">
    <location>
        <begin position="1"/>
        <end position="24"/>
    </location>
</feature>
<dbReference type="PANTHER" id="PTHR35272:SF4">
    <property type="entry name" value="THIOL:DISULFIDE INTERCHANGE PROTEIN DSBG"/>
    <property type="match status" value="1"/>
</dbReference>
<dbReference type="EMBL" id="APNK01000004">
    <property type="protein sequence ID" value="KEZ78445.1"/>
    <property type="molecule type" value="Genomic_DNA"/>
</dbReference>
<dbReference type="PANTHER" id="PTHR35272">
    <property type="entry name" value="THIOL:DISULFIDE INTERCHANGE PROTEIN DSBC-RELATED"/>
    <property type="match status" value="1"/>
</dbReference>
<evidence type="ECO:0000259" key="2">
    <source>
        <dbReference type="Pfam" id="PF13098"/>
    </source>
</evidence>
<dbReference type="InterPro" id="IPR033954">
    <property type="entry name" value="DiS-bond_Isoase_DsbC/G"/>
</dbReference>
<protein>
    <recommendedName>
        <fullName evidence="1">Thiol:disulfide interchange protein</fullName>
    </recommendedName>
</protein>
<dbReference type="NCBIfam" id="NF008657">
    <property type="entry name" value="PRK11657.1"/>
    <property type="match status" value="1"/>
</dbReference>
<evidence type="ECO:0000256" key="1">
    <source>
        <dbReference type="RuleBase" id="RU364038"/>
    </source>
</evidence>
<dbReference type="InterPro" id="IPR012336">
    <property type="entry name" value="Thioredoxin-like_fold"/>
</dbReference>
<keyword evidence="1" id="KW-0676">Redox-active center</keyword>
<reference evidence="3 4" key="1">
    <citation type="submission" date="2013-03" db="EMBL/GenBank/DDBJ databases">
        <title>Salinisphaera hydrothermalis C41B8 Genome Sequencing.</title>
        <authorList>
            <person name="Li C."/>
            <person name="Lai Q."/>
            <person name="Shao Z."/>
        </authorList>
    </citation>
    <scope>NUCLEOTIDE SEQUENCE [LARGE SCALE GENOMIC DNA]</scope>
    <source>
        <strain evidence="3 4">C41B8</strain>
    </source>
</reference>
<name>A0A084IP11_SALHC</name>
<comment type="similarity">
    <text evidence="1">Belongs to the thioredoxin family. DsbC subfamily.</text>
</comment>
<feature type="domain" description="Thioredoxin-like fold" evidence="2">
    <location>
        <begin position="120"/>
        <end position="239"/>
    </location>
</feature>
<proteinExistence type="inferred from homology"/>
<gene>
    <name evidence="3" type="primary">dsbG</name>
    <name evidence="3" type="ORF">C41B8_04416</name>
</gene>
<dbReference type="SUPFAM" id="SSF52833">
    <property type="entry name" value="Thioredoxin-like"/>
    <property type="match status" value="1"/>
</dbReference>
<dbReference type="RefSeq" id="WP_037334672.1">
    <property type="nucleotide sequence ID" value="NZ_APNK01000004.1"/>
</dbReference>
<dbReference type="SUPFAM" id="SSF54423">
    <property type="entry name" value="DsbC/DsbG N-terminal domain-like"/>
    <property type="match status" value="1"/>
</dbReference>
<dbReference type="InterPro" id="IPR036249">
    <property type="entry name" value="Thioredoxin-like_sf"/>
</dbReference>
<dbReference type="AlphaFoldDB" id="A0A084IP11"/>
<keyword evidence="1" id="KW-0732">Signal</keyword>
<evidence type="ECO:0000313" key="3">
    <source>
        <dbReference type="EMBL" id="KEZ78445.1"/>
    </source>
</evidence>
<dbReference type="eggNOG" id="COG1651">
    <property type="taxonomic scope" value="Bacteria"/>
</dbReference>
<dbReference type="Gene3D" id="3.10.450.70">
    <property type="entry name" value="Disulphide bond isomerase, DsbC/G, N-terminal"/>
    <property type="match status" value="1"/>
</dbReference>
<dbReference type="STRING" id="1304275.C41B8_04416"/>
<accession>A0A084IP11</accession>
<evidence type="ECO:0000313" key="4">
    <source>
        <dbReference type="Proteomes" id="UP000028302"/>
    </source>
</evidence>
<dbReference type="Gene3D" id="3.40.30.10">
    <property type="entry name" value="Glutaredoxin"/>
    <property type="match status" value="1"/>
</dbReference>
<keyword evidence="1" id="KW-0574">Periplasm</keyword>
<dbReference type="InterPro" id="IPR009094">
    <property type="entry name" value="DiS-bond_isomerase_DsbC/G_N_sf"/>
</dbReference>
<organism evidence="3 4">
    <name type="scientific">Salinisphaera hydrothermalis (strain C41B8)</name>
    <dbReference type="NCBI Taxonomy" id="1304275"/>
    <lineage>
        <taxon>Bacteria</taxon>
        <taxon>Pseudomonadati</taxon>
        <taxon>Pseudomonadota</taxon>
        <taxon>Gammaproteobacteria</taxon>
        <taxon>Salinisphaerales</taxon>
        <taxon>Salinisphaeraceae</taxon>
        <taxon>Salinisphaera</taxon>
    </lineage>
</organism>
<dbReference type="CDD" id="cd03020">
    <property type="entry name" value="DsbA_DsbC_DsbG"/>
    <property type="match status" value="1"/>
</dbReference>
<comment type="caution">
    <text evidence="3">The sequence shown here is derived from an EMBL/GenBank/DDBJ whole genome shotgun (WGS) entry which is preliminary data.</text>
</comment>
<dbReference type="InterPro" id="IPR051470">
    <property type="entry name" value="Thiol:disulfide_interchange"/>
</dbReference>
<dbReference type="OrthoDB" id="5298214at2"/>
<keyword evidence="4" id="KW-1185">Reference proteome</keyword>
<dbReference type="GO" id="GO:0016853">
    <property type="term" value="F:isomerase activity"/>
    <property type="evidence" value="ECO:0007669"/>
    <property type="project" value="UniProtKB-KW"/>
</dbReference>
<dbReference type="Proteomes" id="UP000028302">
    <property type="component" value="Unassembled WGS sequence"/>
</dbReference>
<keyword evidence="3" id="KW-0413">Isomerase</keyword>
<dbReference type="GO" id="GO:0042597">
    <property type="term" value="C:periplasmic space"/>
    <property type="evidence" value="ECO:0007669"/>
    <property type="project" value="UniProtKB-SubCell"/>
</dbReference>
<feature type="chain" id="PRO_5010006757" description="Thiol:disulfide interchange protein" evidence="1">
    <location>
        <begin position="25"/>
        <end position="258"/>
    </location>
</feature>
<sequence length="258" mass="27441">MIKCLTCLGTLLLIFAASTNAAIAADHTPAPIQALKKQGLTMHGTFKAPDGLTGYAASYQGSPVAIYLTPGGQHAIVGTLVDGQGEDMSADPLSRLVANPGHQKAWKKLENATWVRDGDKNAPRTIYMFTDANCPYCHKFWQAARPWVKAGKVQIRHVLVGLLKPSSLPKAATILAAKNPSATLDRSARHYDSGGVTPMAHVPAGLVRKVGDNTNLMKSLGLYATPTIFYRTPNGHVAVKQGLPQGQALIDVMGSPKP</sequence>
<comment type="function">
    <text evidence="1">Required for disulfide bond formation in some periplasmic proteins. Acts by transferring its disulfide bond to other proteins and is reduced in the process.</text>
</comment>
<comment type="subcellular location">
    <subcellularLocation>
        <location evidence="1">Periplasm</location>
    </subcellularLocation>
</comment>
<dbReference type="Pfam" id="PF13098">
    <property type="entry name" value="Thioredoxin_2"/>
    <property type="match status" value="1"/>
</dbReference>
<dbReference type="PATRIC" id="fig|1304275.5.peg.904"/>